<dbReference type="PANTHER" id="PTHR21704:SF18">
    <property type="entry name" value="NIPPED-B-LIKE PROTEIN"/>
    <property type="match status" value="1"/>
</dbReference>
<keyword evidence="3 6" id="KW-0677">Repeat</keyword>
<protein>
    <recommendedName>
        <fullName evidence="6">Sister chromatid cohesion protein</fullName>
    </recommendedName>
</protein>
<dbReference type="Pfam" id="PF12830">
    <property type="entry name" value="Nipped-B_C"/>
    <property type="match status" value="1"/>
</dbReference>
<dbReference type="GO" id="GO:0010468">
    <property type="term" value="P:regulation of gene expression"/>
    <property type="evidence" value="ECO:0007669"/>
    <property type="project" value="InterPro"/>
</dbReference>
<feature type="compositionally biased region" description="Polar residues" evidence="7">
    <location>
        <begin position="301"/>
        <end position="310"/>
    </location>
</feature>
<feature type="compositionally biased region" description="Acidic residues" evidence="7">
    <location>
        <begin position="724"/>
        <end position="737"/>
    </location>
</feature>
<dbReference type="InterPro" id="IPR016024">
    <property type="entry name" value="ARM-type_fold"/>
</dbReference>
<feature type="compositionally biased region" description="Basic and acidic residues" evidence="7">
    <location>
        <begin position="187"/>
        <end position="200"/>
    </location>
</feature>
<evidence type="ECO:0000256" key="7">
    <source>
        <dbReference type="SAM" id="MobiDB-lite"/>
    </source>
</evidence>
<feature type="compositionally biased region" description="Polar residues" evidence="7">
    <location>
        <begin position="162"/>
        <end position="186"/>
    </location>
</feature>
<reference evidence="11" key="3">
    <citation type="submission" date="2025-04" db="UniProtKB">
        <authorList>
            <consortium name="RefSeq"/>
        </authorList>
    </citation>
    <scope>IDENTIFICATION</scope>
    <source>
        <strain evidence="11">CBS 781.70</strain>
    </source>
</reference>
<comment type="subcellular location">
    <subcellularLocation>
        <location evidence="1 6">Nucleus</location>
    </subcellularLocation>
</comment>
<keyword evidence="4 6" id="KW-0539">Nucleus</keyword>
<dbReference type="PANTHER" id="PTHR21704">
    <property type="entry name" value="NIPPED-B-LIKE PROTEIN DELANGIN SCC2-RELATED"/>
    <property type="match status" value="1"/>
</dbReference>
<dbReference type="CDD" id="cd23958">
    <property type="entry name" value="SCC2"/>
    <property type="match status" value="1"/>
</dbReference>
<feature type="region of interest" description="Disordered" evidence="7">
    <location>
        <begin position="1899"/>
        <end position="1969"/>
    </location>
</feature>
<evidence type="ECO:0000256" key="2">
    <source>
        <dbReference type="ARBA" id="ARBA00009252"/>
    </source>
</evidence>
<feature type="region of interest" description="Disordered" evidence="7">
    <location>
        <begin position="1"/>
        <end position="21"/>
    </location>
</feature>
<proteinExistence type="inferred from homology"/>
<dbReference type="EMBL" id="ML975153">
    <property type="protein sequence ID" value="KAF1814183.1"/>
    <property type="molecule type" value="Genomic_DNA"/>
</dbReference>
<dbReference type="GO" id="GO:0090694">
    <property type="term" value="C:Scc2-Scc4 cohesin loading complex"/>
    <property type="evidence" value="ECO:0007669"/>
    <property type="project" value="TreeGrafter"/>
</dbReference>
<evidence type="ECO:0000256" key="5">
    <source>
        <dbReference type="ARBA" id="ARBA00023306"/>
    </source>
</evidence>
<dbReference type="InterPro" id="IPR033031">
    <property type="entry name" value="Scc2/Nipped-B"/>
</dbReference>
<dbReference type="InterPro" id="IPR026003">
    <property type="entry name" value="Cohesin_HEAT"/>
</dbReference>
<dbReference type="GeneID" id="54417559"/>
<gene>
    <name evidence="9 11" type="ORF">P152DRAFT_412756</name>
</gene>
<reference evidence="9 11" key="1">
    <citation type="submission" date="2020-01" db="EMBL/GenBank/DDBJ databases">
        <authorList>
            <consortium name="DOE Joint Genome Institute"/>
            <person name="Haridas S."/>
            <person name="Albert R."/>
            <person name="Binder M."/>
            <person name="Bloem J."/>
            <person name="Labutti K."/>
            <person name="Salamov A."/>
            <person name="Andreopoulos B."/>
            <person name="Baker S.E."/>
            <person name="Barry K."/>
            <person name="Bills G."/>
            <person name="Bluhm B.H."/>
            <person name="Cannon C."/>
            <person name="Castanera R."/>
            <person name="Culley D.E."/>
            <person name="Daum C."/>
            <person name="Ezra D."/>
            <person name="Gonzalez J.B."/>
            <person name="Henrissat B."/>
            <person name="Kuo A."/>
            <person name="Liang C."/>
            <person name="Lipzen A."/>
            <person name="Lutzoni F."/>
            <person name="Magnuson J."/>
            <person name="Mondo S."/>
            <person name="Nolan M."/>
            <person name="Ohm R."/>
            <person name="Pangilinan J."/>
            <person name="Park H.-J."/>
            <person name="Ramirez L."/>
            <person name="Alfaro M."/>
            <person name="Sun H."/>
            <person name="Tritt A."/>
            <person name="Yoshinaga Y."/>
            <person name="Zwiers L.-H."/>
            <person name="Turgeon B.G."/>
            <person name="Goodwin S.B."/>
            <person name="Spatafora J.W."/>
            <person name="Crous P.W."/>
            <person name="Grigoriev I.V."/>
        </authorList>
    </citation>
    <scope>NUCLEOTIDE SEQUENCE</scope>
    <source>
        <strain evidence="9 11">CBS 781.70</strain>
    </source>
</reference>
<feature type="region of interest" description="Disordered" evidence="7">
    <location>
        <begin position="713"/>
        <end position="743"/>
    </location>
</feature>
<dbReference type="GO" id="GO:0071169">
    <property type="term" value="P:establishment of protein localization to chromatin"/>
    <property type="evidence" value="ECO:0007669"/>
    <property type="project" value="TreeGrafter"/>
</dbReference>
<dbReference type="InterPro" id="IPR024986">
    <property type="entry name" value="Nipped-B_C"/>
</dbReference>
<evidence type="ECO:0000313" key="11">
    <source>
        <dbReference type="RefSeq" id="XP_033535814.1"/>
    </source>
</evidence>
<evidence type="ECO:0000256" key="6">
    <source>
        <dbReference type="RuleBase" id="RU364107"/>
    </source>
</evidence>
<dbReference type="SUPFAM" id="SSF48371">
    <property type="entry name" value="ARM repeat"/>
    <property type="match status" value="1"/>
</dbReference>
<dbReference type="RefSeq" id="XP_033535814.1">
    <property type="nucleotide sequence ID" value="XM_033676989.1"/>
</dbReference>
<dbReference type="GO" id="GO:1990414">
    <property type="term" value="P:replication-born double-strand break repair via sister chromatid exchange"/>
    <property type="evidence" value="ECO:0007669"/>
    <property type="project" value="TreeGrafter"/>
</dbReference>
<dbReference type="GO" id="GO:0003682">
    <property type="term" value="F:chromatin binding"/>
    <property type="evidence" value="ECO:0007669"/>
    <property type="project" value="TreeGrafter"/>
</dbReference>
<dbReference type="GO" id="GO:0140588">
    <property type="term" value="P:chromatin looping"/>
    <property type="evidence" value="ECO:0007669"/>
    <property type="project" value="InterPro"/>
</dbReference>
<sequence>MDQAETGKLAGGHNADTRYRPPTLEEALAYTPVTSILPFNPEIISAPSVSPPISSTAFTPSKERETGKVELENLGRLAQEAPTSVRLEQTLKHLGDLLQRDGLTQYKFAKPPGFTSETAASSSRPSKKRTGQSALDELSPFAKMVLKRTNVDFAYSKAPASTAKSRQQRTPSTTPVSMQSPGTRQTIKAESRTPTVERKSPLPPPVRSAHMEVKPRVTPPHLERAPSNNQSQVSSMGYVEVQSQNATAIDHNASMTINPSLLMKAPPQPTSQVIIPPPSSPLSSVPPSSNPQPPSQQSTSKHSAPPSQTPKEPVVKRQLNGNDMIMTPSIPSSSQADYVADPRIDARVAARDTFNISKKRIHDEMTGGEGYVSMSVDVRHKANAELHKLLELVEDLLETENAWDPDASQVNQSDVGRYFIIGASWVDQDAPSSSVPRLLPQTQAKLDKAIQTVISAKRFQEVSADSLVRIQRMCEASIVPVERLKLLVSGSWTDQDIQDWAGSLATAEHGMQAAKLLLRIMCAGREEKVLYSEHLVRQTLDAVKHVLEMCLLPAVETRNMEAQADVFRILATHKKPLSNLMAIVGRVFRLLGDLIAKVDVAETAINSVEDTAVKLIFVENAHAERDSALGTQKYETLRRTAMDTLARVFAKYSEMRQGIFNDILTSLERLPVQRQSARQYRLIEGKPIQLVSALLMRLVQMAGAPLREDARRRAKAAMANGGESSDEDEEDIESDEEPLAKTKPQAVVQAMDLDMVGDMTISTAMKELRSISTPLFSSAQQSARHLVGFLVSKALGATKTGDTPFRNLLDIFVEDFLNVLGHAEWPAAELLLQTLLTQMVGLVETDKMATNAKVMALDLMGLMGSGISDVQLYVQHNYRSLDTRDSDLSVRLSIIADTVLEERQADLDGLEFDGPYRTAIEYLHTRESGNDPQNQSARGFTMAQWAAQLLVVFETARKRGDDADAELPRDLLLQVRNMIADDSWLQTEYEFETVSDTQGRIASALVALNLPFCRSFKRIFHTLLLSMNSDQASLKSRSLKSVVQLLEKDPKILDKGNHVINHILRCMGDPSTMVRDSALGLLAKCLTLKPSLENEVCDRIIARSADAAVVVRKRVMKTLKDIYLRNESQDVKAAIADTLLQRIRDTEESIADMARQTFEEIWITPFVESKGTDEDPHMNLRLKKQVALIVRTVQRGDGVLSVLESLLHSALSPQSKHASINTGVCKTMVAAMFDAIIDNDQAFSGLPQHSILQTMAVFSKASPALFTADQLKLLEPYIKNLSNTDDLLIYRSVISIFRYTMPSLSSLQKGFLENVQQALLSSVAKLGKSELEEVASCLWIIDSVLENTERLIRLIVSVIRGIGAKKLVNFNDAAQAVELNRVKRYIMIAGYFGKACDFEKYLNVFKKQLGYPGSTVSGIIIDVLIPFVKTKQPIDLREAALESIGMICQAWPQQFNRPDVTRAFDLVFINDDMKLKYVVLLCIRDFFAAEEKRSETGAEIKVGEGVKHGQARLQKSLAANENDGVSTCLAQNYLHYILKLALAKPDEQAFLATQIIASINRQGLVHPKECGPALVALETSPHEQIAAIAFQEHRSLHEKHESMFEKEYMKATNQAFTYQADVLSDSKGTTGQPPVAKMKPLYEVLKIGNSKVRKRFLQNLCSRCDIEPVKFQSNPEGSRHGHFVRFCMENLALFDYSRVDELLHVVSCMEKLVTSSGTTVAHSIETEILKMGMNSQQNPTNSGPQADIAMQNGDVQVNGFDYAQANGLAVGDVGNHQSLPAVPDIDPSRLNTLSLSAVILLTIWETRSHLRRAWNLAKPHASKQSKPSVKDMNKTPIRNPAFPHDKFLERIASLHHLLATPASEIEACQSLVHLLSVDNEHRIVDNEDDDEVARMAAGYETPSDAGGGASENGGSAEKRGRKRKSSISLGGHLGMTPKKKRGRPGSAKNKGGAGGRRKSTSSGDDDGWD</sequence>
<dbReference type="GO" id="GO:0061775">
    <property type="term" value="F:cohesin loader activity"/>
    <property type="evidence" value="ECO:0007669"/>
    <property type="project" value="InterPro"/>
</dbReference>
<feature type="domain" description="Sister chromatid cohesion C-terminal" evidence="8">
    <location>
        <begin position="1527"/>
        <end position="1711"/>
    </location>
</feature>
<dbReference type="Gene3D" id="1.25.10.10">
    <property type="entry name" value="Leucine-rich Repeat Variant"/>
    <property type="match status" value="1"/>
</dbReference>
<dbReference type="OrthoDB" id="418242at2759"/>
<feature type="region of interest" description="Disordered" evidence="7">
    <location>
        <begin position="260"/>
        <end position="314"/>
    </location>
</feature>
<evidence type="ECO:0000256" key="1">
    <source>
        <dbReference type="ARBA" id="ARBA00004123"/>
    </source>
</evidence>
<feature type="region of interest" description="Disordered" evidence="7">
    <location>
        <begin position="108"/>
        <end position="135"/>
    </location>
</feature>
<evidence type="ECO:0000256" key="4">
    <source>
        <dbReference type="ARBA" id="ARBA00023242"/>
    </source>
</evidence>
<dbReference type="Proteomes" id="UP000504638">
    <property type="component" value="Unplaced"/>
</dbReference>
<feature type="region of interest" description="Disordered" evidence="7">
    <location>
        <begin position="157"/>
        <end position="212"/>
    </location>
</feature>
<evidence type="ECO:0000313" key="10">
    <source>
        <dbReference type="Proteomes" id="UP000504638"/>
    </source>
</evidence>
<name>A0A6G1G826_9PEZI</name>
<dbReference type="InterPro" id="IPR011989">
    <property type="entry name" value="ARM-like"/>
</dbReference>
<reference evidence="11" key="2">
    <citation type="submission" date="2020-04" db="EMBL/GenBank/DDBJ databases">
        <authorList>
            <consortium name="NCBI Genome Project"/>
        </authorList>
    </citation>
    <scope>NUCLEOTIDE SEQUENCE</scope>
    <source>
        <strain evidence="11">CBS 781.70</strain>
    </source>
</reference>
<keyword evidence="5 6" id="KW-0131">Cell cycle</keyword>
<evidence type="ECO:0000259" key="8">
    <source>
        <dbReference type="Pfam" id="PF12830"/>
    </source>
</evidence>
<feature type="compositionally biased region" description="Polar residues" evidence="7">
    <location>
        <begin position="115"/>
        <end position="124"/>
    </location>
</feature>
<comment type="similarity">
    <text evidence="2 6">Belongs to the SCC2/Nipped-B family.</text>
</comment>
<organism evidence="9">
    <name type="scientific">Eremomyces bilateralis CBS 781.70</name>
    <dbReference type="NCBI Taxonomy" id="1392243"/>
    <lineage>
        <taxon>Eukaryota</taxon>
        <taxon>Fungi</taxon>
        <taxon>Dikarya</taxon>
        <taxon>Ascomycota</taxon>
        <taxon>Pezizomycotina</taxon>
        <taxon>Dothideomycetes</taxon>
        <taxon>Dothideomycetes incertae sedis</taxon>
        <taxon>Eremomycetales</taxon>
        <taxon>Eremomycetaceae</taxon>
        <taxon>Eremomyces</taxon>
    </lineage>
</organism>
<accession>A0A6G1G826</accession>
<evidence type="ECO:0000313" key="9">
    <source>
        <dbReference type="EMBL" id="KAF1814183.1"/>
    </source>
</evidence>
<keyword evidence="10" id="KW-1185">Reference proteome</keyword>
<dbReference type="Pfam" id="PF12765">
    <property type="entry name" value="Cohesin_HEAT"/>
    <property type="match status" value="1"/>
</dbReference>
<feature type="region of interest" description="Disordered" evidence="7">
    <location>
        <begin position="1817"/>
        <end position="1836"/>
    </location>
</feature>
<evidence type="ECO:0000256" key="3">
    <source>
        <dbReference type="ARBA" id="ARBA00022737"/>
    </source>
</evidence>
<dbReference type="GO" id="GO:0034087">
    <property type="term" value="P:establishment of mitotic sister chromatid cohesion"/>
    <property type="evidence" value="ECO:0007669"/>
    <property type="project" value="TreeGrafter"/>
</dbReference>